<organism evidence="2 3">
    <name type="scientific">Ceratitis capitata</name>
    <name type="common">Mediterranean fruit fly</name>
    <name type="synonym">Tephritis capitata</name>
    <dbReference type="NCBI Taxonomy" id="7213"/>
    <lineage>
        <taxon>Eukaryota</taxon>
        <taxon>Metazoa</taxon>
        <taxon>Ecdysozoa</taxon>
        <taxon>Arthropoda</taxon>
        <taxon>Hexapoda</taxon>
        <taxon>Insecta</taxon>
        <taxon>Pterygota</taxon>
        <taxon>Neoptera</taxon>
        <taxon>Endopterygota</taxon>
        <taxon>Diptera</taxon>
        <taxon>Brachycera</taxon>
        <taxon>Muscomorpha</taxon>
        <taxon>Tephritoidea</taxon>
        <taxon>Tephritidae</taxon>
        <taxon>Ceratitis</taxon>
        <taxon>Ceratitis</taxon>
    </lineage>
</organism>
<sequence>MLSVKAARYHHHHRLLGRMSNINCLLAEKWHSHFATYDYAYNNNSEQTTGNKQFKLGRNLSEVDKKTTTNQNKYEVQEKRKKYQNSKKTKCKKIEKGQSKISKCTVE</sequence>
<keyword evidence="3" id="KW-1185">Reference proteome</keyword>
<proteinExistence type="predicted"/>
<feature type="compositionally biased region" description="Basic residues" evidence="1">
    <location>
        <begin position="79"/>
        <end position="91"/>
    </location>
</feature>
<accession>A0A811V4M3</accession>
<evidence type="ECO:0000313" key="3">
    <source>
        <dbReference type="Proteomes" id="UP000606786"/>
    </source>
</evidence>
<dbReference type="EMBL" id="CAJHJT010000034">
    <property type="protein sequence ID" value="CAD7005791.1"/>
    <property type="molecule type" value="Genomic_DNA"/>
</dbReference>
<dbReference type="Proteomes" id="UP000606786">
    <property type="component" value="Unassembled WGS sequence"/>
</dbReference>
<gene>
    <name evidence="2" type="ORF">CCAP1982_LOCUS14140</name>
</gene>
<protein>
    <submittedName>
        <fullName evidence="2">(Mediterranean fruit fly) hypothetical protein</fullName>
    </submittedName>
</protein>
<name>A0A811V4M3_CERCA</name>
<dbReference type="AlphaFoldDB" id="A0A811V4M3"/>
<comment type="caution">
    <text evidence="2">The sequence shown here is derived from an EMBL/GenBank/DDBJ whole genome shotgun (WGS) entry which is preliminary data.</text>
</comment>
<evidence type="ECO:0000256" key="1">
    <source>
        <dbReference type="SAM" id="MobiDB-lite"/>
    </source>
</evidence>
<feature type="region of interest" description="Disordered" evidence="1">
    <location>
        <begin position="58"/>
        <end position="107"/>
    </location>
</feature>
<reference evidence="2" key="1">
    <citation type="submission" date="2020-11" db="EMBL/GenBank/DDBJ databases">
        <authorList>
            <person name="Whitehead M."/>
        </authorList>
    </citation>
    <scope>NUCLEOTIDE SEQUENCE</scope>
    <source>
        <strain evidence="2">EGII</strain>
    </source>
</reference>
<evidence type="ECO:0000313" key="2">
    <source>
        <dbReference type="EMBL" id="CAD7005791.1"/>
    </source>
</evidence>